<name>A0AAE6JK25_9SPHI</name>
<evidence type="ECO:0000313" key="3">
    <source>
        <dbReference type="Proteomes" id="UP000250557"/>
    </source>
</evidence>
<dbReference type="Proteomes" id="UP000250557">
    <property type="component" value="Chromosome"/>
</dbReference>
<dbReference type="InterPro" id="IPR000719">
    <property type="entry name" value="Prot_kinase_dom"/>
</dbReference>
<dbReference type="PANTHER" id="PTHR24362:SF309">
    <property type="entry name" value="PROTEIN KINASE DOMAIN-CONTAINING PROTEIN"/>
    <property type="match status" value="1"/>
</dbReference>
<dbReference type="SUPFAM" id="SSF56112">
    <property type="entry name" value="Protein kinase-like (PK-like)"/>
    <property type="match status" value="1"/>
</dbReference>
<protein>
    <submittedName>
        <fullName evidence="2">Protein kinase</fullName>
    </submittedName>
</protein>
<dbReference type="Gene3D" id="1.10.510.10">
    <property type="entry name" value="Transferase(Phosphotransferase) domain 1"/>
    <property type="match status" value="1"/>
</dbReference>
<dbReference type="InterPro" id="IPR011009">
    <property type="entry name" value="Kinase-like_dom_sf"/>
</dbReference>
<sequence>MLLQHLLCVLVGQFAPKYHGQFAPKQWVSLRRNGVVSFIIISNLGIYVYREPVTGISYVLKVFEIDNFNEYQEVEFQKLARLSAEPEIATVYGLVNVKDGAEPKVGYLMEYIHGKTLEEFIKTSATIGLNQYYNMIAELVTGMEKSHHYGVIHNDLRLYNVMIDAFGSVKIIDFFWDPIGASYEQDVKDLQAIEKKLFEKLAEADQKHAEIVHQYCQAITAFKGAGETIRQLNELAFELGFLTPKGKLVLAFLLHNEGAEINSQTQWLFDERKSAKRLFPELTEEYKEIAAHGQELHRNVIFYQVVDIEKRAKLHFDALLEQLNQCELIHYRLKASTQDGYEGPYDLVVFISYRIKLLKWKSLNDRLGFLEAPSGDPTFLDLVVSEEWAANPFD</sequence>
<dbReference type="PANTHER" id="PTHR24362">
    <property type="entry name" value="SERINE/THREONINE-PROTEIN KINASE NEK"/>
    <property type="match status" value="1"/>
</dbReference>
<accession>A0AAE6JK25</accession>
<feature type="domain" description="Protein kinase" evidence="1">
    <location>
        <begin position="3"/>
        <end position="333"/>
    </location>
</feature>
<organism evidence="2 3">
    <name type="scientific">Mucilaginibacter rubeus</name>
    <dbReference type="NCBI Taxonomy" id="2027860"/>
    <lineage>
        <taxon>Bacteria</taxon>
        <taxon>Pseudomonadati</taxon>
        <taxon>Bacteroidota</taxon>
        <taxon>Sphingobacteriia</taxon>
        <taxon>Sphingobacteriales</taxon>
        <taxon>Sphingobacteriaceae</taxon>
        <taxon>Mucilaginibacter</taxon>
    </lineage>
</organism>
<keyword evidence="2" id="KW-0808">Transferase</keyword>
<dbReference type="EMBL" id="CP043451">
    <property type="protein sequence ID" value="QEM06315.1"/>
    <property type="molecule type" value="Genomic_DNA"/>
</dbReference>
<gene>
    <name evidence="2" type="ORF">DIU31_023365</name>
</gene>
<proteinExistence type="predicted"/>
<dbReference type="PROSITE" id="PS50011">
    <property type="entry name" value="PROTEIN_KINASE_DOM"/>
    <property type="match status" value="1"/>
</dbReference>
<evidence type="ECO:0000259" key="1">
    <source>
        <dbReference type="PROSITE" id="PS50011"/>
    </source>
</evidence>
<dbReference type="AlphaFoldDB" id="A0AAE6JK25"/>
<dbReference type="Gene3D" id="3.30.200.20">
    <property type="entry name" value="Phosphorylase Kinase, domain 1"/>
    <property type="match status" value="1"/>
</dbReference>
<reference evidence="2 3" key="1">
    <citation type="submission" date="2019-08" db="EMBL/GenBank/DDBJ databases">
        <title>Comparative genome analysis confer to the adaptation heavy metal polluted environment.</title>
        <authorList>
            <person name="Li Y."/>
        </authorList>
    </citation>
    <scope>NUCLEOTIDE SEQUENCE [LARGE SCALE GENOMIC DNA]</scope>
    <source>
        <strain evidence="2 3">P2</strain>
    </source>
</reference>
<dbReference type="PROSITE" id="PS00109">
    <property type="entry name" value="PROTEIN_KINASE_TYR"/>
    <property type="match status" value="1"/>
</dbReference>
<dbReference type="SMART" id="SM00220">
    <property type="entry name" value="S_TKc"/>
    <property type="match status" value="1"/>
</dbReference>
<keyword evidence="2" id="KW-0418">Kinase</keyword>
<dbReference type="GO" id="GO:0004672">
    <property type="term" value="F:protein kinase activity"/>
    <property type="evidence" value="ECO:0007669"/>
    <property type="project" value="InterPro"/>
</dbReference>
<dbReference type="Pfam" id="PF00069">
    <property type="entry name" value="Pkinase"/>
    <property type="match status" value="1"/>
</dbReference>
<evidence type="ECO:0000313" key="2">
    <source>
        <dbReference type="EMBL" id="QEM06315.1"/>
    </source>
</evidence>
<dbReference type="InterPro" id="IPR008266">
    <property type="entry name" value="Tyr_kinase_AS"/>
</dbReference>
<dbReference type="GO" id="GO:0005524">
    <property type="term" value="F:ATP binding"/>
    <property type="evidence" value="ECO:0007669"/>
    <property type="project" value="InterPro"/>
</dbReference>